<reference evidence="2" key="1">
    <citation type="submission" date="2018-11" db="EMBL/GenBank/DDBJ databases">
        <authorList>
            <consortium name="Pathogen Informatics"/>
        </authorList>
    </citation>
    <scope>NUCLEOTIDE SEQUENCE</scope>
</reference>
<sequence>LFCYFGYGICHSQQSIPSDPGPPPSASTSVSSPIQSNSNKPEAKFTSNSKELRQWLRTTRARMAAEAKARAKCQCHPRPLVTFSQIGNRLDMLYQPESLRQIGPFSLQGTWPQVSGDHNAKTDVKLDSSIN</sequence>
<feature type="compositionally biased region" description="Basic and acidic residues" evidence="1">
    <location>
        <begin position="118"/>
        <end position="131"/>
    </location>
</feature>
<dbReference type="AlphaFoldDB" id="A0A3S5CU30"/>
<keyword evidence="3" id="KW-1185">Reference proteome</keyword>
<evidence type="ECO:0000313" key="2">
    <source>
        <dbReference type="EMBL" id="VEL37054.1"/>
    </source>
</evidence>
<organism evidence="2 3">
    <name type="scientific">Protopolystoma xenopodis</name>
    <dbReference type="NCBI Taxonomy" id="117903"/>
    <lineage>
        <taxon>Eukaryota</taxon>
        <taxon>Metazoa</taxon>
        <taxon>Spiralia</taxon>
        <taxon>Lophotrochozoa</taxon>
        <taxon>Platyhelminthes</taxon>
        <taxon>Monogenea</taxon>
        <taxon>Polyopisthocotylea</taxon>
        <taxon>Polystomatidea</taxon>
        <taxon>Polystomatidae</taxon>
        <taxon>Protopolystoma</taxon>
    </lineage>
</organism>
<dbReference type="EMBL" id="CAAALY010253883">
    <property type="protein sequence ID" value="VEL37054.1"/>
    <property type="molecule type" value="Genomic_DNA"/>
</dbReference>
<name>A0A3S5CU30_9PLAT</name>
<feature type="region of interest" description="Disordered" evidence="1">
    <location>
        <begin position="15"/>
        <end position="51"/>
    </location>
</feature>
<evidence type="ECO:0000256" key="1">
    <source>
        <dbReference type="SAM" id="MobiDB-lite"/>
    </source>
</evidence>
<feature type="non-terminal residue" evidence="2">
    <location>
        <position position="1"/>
    </location>
</feature>
<comment type="caution">
    <text evidence="2">The sequence shown here is derived from an EMBL/GenBank/DDBJ whole genome shotgun (WGS) entry which is preliminary data.</text>
</comment>
<accession>A0A3S5CU30</accession>
<feature type="region of interest" description="Disordered" evidence="1">
    <location>
        <begin position="109"/>
        <end position="131"/>
    </location>
</feature>
<feature type="compositionally biased region" description="Polar residues" evidence="1">
    <location>
        <begin position="34"/>
        <end position="49"/>
    </location>
</feature>
<dbReference type="Proteomes" id="UP000784294">
    <property type="component" value="Unassembled WGS sequence"/>
</dbReference>
<evidence type="ECO:0000313" key="3">
    <source>
        <dbReference type="Proteomes" id="UP000784294"/>
    </source>
</evidence>
<proteinExistence type="predicted"/>
<gene>
    <name evidence="2" type="ORF">PXEA_LOCUS30494</name>
</gene>
<protein>
    <submittedName>
        <fullName evidence="2">Uncharacterized protein</fullName>
    </submittedName>
</protein>